<dbReference type="Proteomes" id="UP001054889">
    <property type="component" value="Unassembled WGS sequence"/>
</dbReference>
<reference evidence="1" key="1">
    <citation type="journal article" date="2018" name="DNA Res.">
        <title>Multiple hybrid de novo genome assembly of finger millet, an orphan allotetraploid crop.</title>
        <authorList>
            <person name="Hatakeyama M."/>
            <person name="Aluri S."/>
            <person name="Balachadran M.T."/>
            <person name="Sivarajan S.R."/>
            <person name="Patrignani A."/>
            <person name="Gruter S."/>
            <person name="Poveda L."/>
            <person name="Shimizu-Inatsugi R."/>
            <person name="Baeten J."/>
            <person name="Francoijs K.J."/>
            <person name="Nataraja K.N."/>
            <person name="Reddy Y.A.N."/>
            <person name="Phadnis S."/>
            <person name="Ravikumar R.L."/>
            <person name="Schlapbach R."/>
            <person name="Sreeman S.M."/>
            <person name="Shimizu K.K."/>
        </authorList>
    </citation>
    <scope>NUCLEOTIDE SEQUENCE</scope>
</reference>
<name>A0AAV5DTH2_ELECO</name>
<comment type="caution">
    <text evidence="1">The sequence shown here is derived from an EMBL/GenBank/DDBJ whole genome shotgun (WGS) entry which is preliminary data.</text>
</comment>
<reference evidence="1" key="2">
    <citation type="submission" date="2021-12" db="EMBL/GenBank/DDBJ databases">
        <title>Resequencing data analysis of finger millet.</title>
        <authorList>
            <person name="Hatakeyama M."/>
            <person name="Aluri S."/>
            <person name="Balachadran M.T."/>
            <person name="Sivarajan S.R."/>
            <person name="Poveda L."/>
            <person name="Shimizu-Inatsugi R."/>
            <person name="Schlapbach R."/>
            <person name="Sreeman S.M."/>
            <person name="Shimizu K.K."/>
        </authorList>
    </citation>
    <scope>NUCLEOTIDE SEQUENCE</scope>
</reference>
<dbReference type="EMBL" id="BQKI01000071">
    <property type="protein sequence ID" value="GJN13757.1"/>
    <property type="molecule type" value="Genomic_DNA"/>
</dbReference>
<keyword evidence="2" id="KW-1185">Reference proteome</keyword>
<organism evidence="1 2">
    <name type="scientific">Eleusine coracana subsp. coracana</name>
    <dbReference type="NCBI Taxonomy" id="191504"/>
    <lineage>
        <taxon>Eukaryota</taxon>
        <taxon>Viridiplantae</taxon>
        <taxon>Streptophyta</taxon>
        <taxon>Embryophyta</taxon>
        <taxon>Tracheophyta</taxon>
        <taxon>Spermatophyta</taxon>
        <taxon>Magnoliopsida</taxon>
        <taxon>Liliopsida</taxon>
        <taxon>Poales</taxon>
        <taxon>Poaceae</taxon>
        <taxon>PACMAD clade</taxon>
        <taxon>Chloridoideae</taxon>
        <taxon>Cynodonteae</taxon>
        <taxon>Eleusininae</taxon>
        <taxon>Eleusine</taxon>
    </lineage>
</organism>
<accession>A0AAV5DTH2</accession>
<gene>
    <name evidence="1" type="primary">gb00499</name>
    <name evidence="1" type="ORF">PR202_gb00499</name>
</gene>
<proteinExistence type="predicted"/>
<evidence type="ECO:0000313" key="2">
    <source>
        <dbReference type="Proteomes" id="UP001054889"/>
    </source>
</evidence>
<protein>
    <submittedName>
        <fullName evidence="1">Uncharacterized protein</fullName>
    </submittedName>
</protein>
<evidence type="ECO:0000313" key="1">
    <source>
        <dbReference type="EMBL" id="GJN13757.1"/>
    </source>
</evidence>
<dbReference type="AlphaFoldDB" id="A0AAV5DTH2"/>
<sequence length="92" mass="10075">MAVAMRDKGYEYDCVYDVSKKTVCFSRSASSGSVNWSGFPKVEMKNGPAKQFGYTPGRVIIIDLGNTNSCFAGYDPDNPKTMFQFCIPPGSP</sequence>